<comment type="pathway">
    <text evidence="5">Cofactor biosynthesis; biotin biosynthesis.</text>
</comment>
<keyword evidence="1 5" id="KW-0719">Serine esterase</keyword>
<evidence type="ECO:0000256" key="4">
    <source>
        <dbReference type="ARBA" id="ARBA00022801"/>
    </source>
</evidence>
<feature type="active site" description="Nucleophile" evidence="5">
    <location>
        <position position="81"/>
    </location>
</feature>
<dbReference type="GO" id="GO:0016020">
    <property type="term" value="C:membrane"/>
    <property type="evidence" value="ECO:0007669"/>
    <property type="project" value="TreeGrafter"/>
</dbReference>
<keyword evidence="4 5" id="KW-0378">Hydrolase</keyword>
<feature type="active site" evidence="5">
    <location>
        <position position="207"/>
    </location>
</feature>
<dbReference type="GO" id="GO:0090499">
    <property type="term" value="F:pimelyl-[acyl-carrier protein] methyl ester esterase activity"/>
    <property type="evidence" value="ECO:0007669"/>
    <property type="project" value="UniProtKB-EC"/>
</dbReference>
<keyword evidence="3 5" id="KW-0093">Biotin biosynthesis</keyword>
<feature type="binding site" evidence="5">
    <location>
        <position position="235"/>
    </location>
    <ligand>
        <name>substrate</name>
    </ligand>
</feature>
<dbReference type="AlphaFoldDB" id="A0A0F7JYA0"/>
<dbReference type="UniPathway" id="UPA00078"/>
<evidence type="ECO:0000259" key="6">
    <source>
        <dbReference type="Pfam" id="PF00561"/>
    </source>
</evidence>
<evidence type="ECO:0000313" key="7">
    <source>
        <dbReference type="EMBL" id="AKH20687.1"/>
    </source>
</evidence>
<dbReference type="InterPro" id="IPR010076">
    <property type="entry name" value="BioH"/>
</dbReference>
<evidence type="ECO:0000256" key="2">
    <source>
        <dbReference type="ARBA" id="ARBA00022490"/>
    </source>
</evidence>
<dbReference type="NCBIfam" id="TIGR01738">
    <property type="entry name" value="bioH"/>
    <property type="match status" value="1"/>
</dbReference>
<comment type="function">
    <text evidence="5">The physiological role of BioH is to remove the methyl group introduced by BioC when the pimeloyl moiety is complete. It allows to synthesize pimeloyl-ACP via the fatty acid synthetic pathway through the hydrolysis of the ester bonds of pimeloyl-ACP esters.</text>
</comment>
<dbReference type="KEGG" id="seds:AAY24_10335"/>
<evidence type="ECO:0000256" key="1">
    <source>
        <dbReference type="ARBA" id="ARBA00022487"/>
    </source>
</evidence>
<sequence length="258" mass="28423">MKLSVEIAGGGPDLVLLHGWGMNAAVWSPVVAELSKSWRVTLIELPGHGASSYDAARPSLDDWVHACLAVAPQRAAWIGWSLGGQLALRAAVRAPERIATLAMVTASPRFVVGDDWPHAMAQATLQQFARALQRNHHQTLERFLSLQVQGDEAARETLRLLRQDIAARPEADPIALEHGLDLLRSVDLRAELPDIRCPTLWLFGERDTLVPVAVCDELERLMPTAEILILQGCAHAPFLSHPRQCLRALNHFLEPEHA</sequence>
<dbReference type="Pfam" id="PF00561">
    <property type="entry name" value="Abhydrolase_1"/>
    <property type="match status" value="1"/>
</dbReference>
<dbReference type="SUPFAM" id="SSF53474">
    <property type="entry name" value="alpha/beta-Hydrolases"/>
    <property type="match status" value="1"/>
</dbReference>
<dbReference type="PANTHER" id="PTHR43798">
    <property type="entry name" value="MONOACYLGLYCEROL LIPASE"/>
    <property type="match status" value="1"/>
</dbReference>
<dbReference type="PATRIC" id="fig|1543721.4.peg.2144"/>
<comment type="subcellular location">
    <subcellularLocation>
        <location evidence="5">Cytoplasm</location>
    </subcellularLocation>
</comment>
<feature type="active site" evidence="5">
    <location>
        <position position="235"/>
    </location>
</feature>
<dbReference type="OrthoDB" id="9780744at2"/>
<dbReference type="PRINTS" id="PR00111">
    <property type="entry name" value="ABHYDROLASE"/>
</dbReference>
<feature type="binding site" evidence="5">
    <location>
        <begin position="143"/>
        <end position="147"/>
    </location>
    <ligand>
        <name>substrate</name>
    </ligand>
</feature>
<dbReference type="EMBL" id="CP011412">
    <property type="protein sequence ID" value="AKH20687.1"/>
    <property type="molecule type" value="Genomic_DNA"/>
</dbReference>
<feature type="binding site" evidence="5">
    <location>
        <begin position="81"/>
        <end position="82"/>
    </location>
    <ligand>
        <name>substrate</name>
    </ligand>
</feature>
<comment type="subunit">
    <text evidence="5">Monomer.</text>
</comment>
<evidence type="ECO:0000313" key="8">
    <source>
        <dbReference type="Proteomes" id="UP000034410"/>
    </source>
</evidence>
<evidence type="ECO:0000256" key="5">
    <source>
        <dbReference type="HAMAP-Rule" id="MF_01260"/>
    </source>
</evidence>
<feature type="binding site" evidence="5">
    <location>
        <position position="20"/>
    </location>
    <ligand>
        <name>substrate</name>
    </ligand>
</feature>
<dbReference type="InterPro" id="IPR000073">
    <property type="entry name" value="AB_hydrolase_1"/>
</dbReference>
<keyword evidence="2 5" id="KW-0963">Cytoplasm</keyword>
<dbReference type="HAMAP" id="MF_01260">
    <property type="entry name" value="Carboxylester"/>
    <property type="match status" value="1"/>
</dbReference>
<protein>
    <recommendedName>
        <fullName evidence="5">Pimeloyl-[acyl-carrier protein] methyl ester esterase</fullName>
        <ecNumber evidence="5">3.1.1.85</ecNumber>
    </recommendedName>
    <alternativeName>
        <fullName evidence="5">Biotin synthesis protein BioH</fullName>
    </alternativeName>
    <alternativeName>
        <fullName evidence="5">Carboxylesterase BioH</fullName>
    </alternativeName>
</protein>
<keyword evidence="8" id="KW-1185">Reference proteome</keyword>
<reference evidence="7 8" key="1">
    <citation type="journal article" date="2015" name="Genome Announc.">
        <title>Complete Genome Sequence of Sedimenticola thiotaurini Strain SIP-G1, a Polyphosphate- and Polyhydroxyalkanoate-Accumulating Sulfur-Oxidizing Gammaproteobacterium Isolated from Salt Marsh Sediments.</title>
        <authorList>
            <person name="Flood B.E."/>
            <person name="Jones D.S."/>
            <person name="Bailey J.V."/>
        </authorList>
    </citation>
    <scope>NUCLEOTIDE SEQUENCE [LARGE SCALE GENOMIC DNA]</scope>
    <source>
        <strain evidence="7 8">SIP-G1</strain>
    </source>
</reference>
<dbReference type="InterPro" id="IPR050266">
    <property type="entry name" value="AB_hydrolase_sf"/>
</dbReference>
<accession>A0A0F7JYA0</accession>
<comment type="similarity">
    <text evidence="5">Belongs to the AB hydrolase superfamily. Carboxylesterase BioH family.</text>
</comment>
<dbReference type="GO" id="GO:0005737">
    <property type="term" value="C:cytoplasm"/>
    <property type="evidence" value="ECO:0007669"/>
    <property type="project" value="UniProtKB-SubCell"/>
</dbReference>
<proteinExistence type="inferred from homology"/>
<organism evidence="7 8">
    <name type="scientific">Sedimenticola thiotaurini</name>
    <dbReference type="NCBI Taxonomy" id="1543721"/>
    <lineage>
        <taxon>Bacteria</taxon>
        <taxon>Pseudomonadati</taxon>
        <taxon>Pseudomonadota</taxon>
        <taxon>Gammaproteobacteria</taxon>
        <taxon>Chromatiales</taxon>
        <taxon>Sedimenticolaceae</taxon>
        <taxon>Sedimenticola</taxon>
    </lineage>
</organism>
<comment type="catalytic activity">
    <reaction evidence="5">
        <text>6-carboxyhexanoyl-[ACP] methyl ester + H2O = 6-carboxyhexanoyl-[ACP] + methanol + H(+)</text>
        <dbReference type="Rhea" id="RHEA:42700"/>
        <dbReference type="Rhea" id="RHEA-COMP:9955"/>
        <dbReference type="Rhea" id="RHEA-COMP:10186"/>
        <dbReference type="ChEBI" id="CHEBI:15377"/>
        <dbReference type="ChEBI" id="CHEBI:15378"/>
        <dbReference type="ChEBI" id="CHEBI:17790"/>
        <dbReference type="ChEBI" id="CHEBI:78846"/>
        <dbReference type="ChEBI" id="CHEBI:82735"/>
        <dbReference type="EC" id="3.1.1.85"/>
    </reaction>
</comment>
<dbReference type="Gene3D" id="3.40.50.1820">
    <property type="entry name" value="alpha/beta hydrolase"/>
    <property type="match status" value="1"/>
</dbReference>
<name>A0A0F7JYA0_9GAMM</name>
<dbReference type="RefSeq" id="WP_046859617.1">
    <property type="nucleotide sequence ID" value="NZ_CP011412.1"/>
</dbReference>
<gene>
    <name evidence="5" type="primary">bioH</name>
    <name evidence="7" type="ORF">AAY24_10335</name>
</gene>
<evidence type="ECO:0000256" key="3">
    <source>
        <dbReference type="ARBA" id="ARBA00022756"/>
    </source>
</evidence>
<dbReference type="EC" id="3.1.1.85" evidence="5"/>
<dbReference type="InterPro" id="IPR029058">
    <property type="entry name" value="AB_hydrolase_fold"/>
</dbReference>
<feature type="domain" description="AB hydrolase-1" evidence="6">
    <location>
        <begin position="14"/>
        <end position="242"/>
    </location>
</feature>
<dbReference type="GO" id="GO:0009102">
    <property type="term" value="P:biotin biosynthetic process"/>
    <property type="evidence" value="ECO:0007669"/>
    <property type="project" value="UniProtKB-UniRule"/>
</dbReference>
<dbReference type="PANTHER" id="PTHR43798:SF31">
    <property type="entry name" value="AB HYDROLASE SUPERFAMILY PROTEIN YCLE"/>
    <property type="match status" value="1"/>
</dbReference>
<dbReference type="Proteomes" id="UP000034410">
    <property type="component" value="Chromosome"/>
</dbReference>